<comment type="caution">
    <text evidence="2">The sequence shown here is derived from an EMBL/GenBank/DDBJ whole genome shotgun (WGS) entry which is preliminary data.</text>
</comment>
<accession>A0A099IAW5</accession>
<feature type="domain" description="HicB-like antitoxin of toxin-antitoxin system" evidence="1">
    <location>
        <begin position="6"/>
        <end position="114"/>
    </location>
</feature>
<evidence type="ECO:0000259" key="1">
    <source>
        <dbReference type="Pfam" id="PF15919"/>
    </source>
</evidence>
<dbReference type="InterPro" id="IPR051404">
    <property type="entry name" value="TA_system_antitoxin"/>
</dbReference>
<dbReference type="SUPFAM" id="SSF143100">
    <property type="entry name" value="TTHA1013/TTHA0281-like"/>
    <property type="match status" value="1"/>
</dbReference>
<dbReference type="InterPro" id="IPR031807">
    <property type="entry name" value="HicB-like"/>
</dbReference>
<sequence length="134" mass="15182">MSKLYYPAVFHEAEPDEKGYWVEFPDLPGCLTQGETLEEAAEMAEDALGTWFAPNSLEPAQEFPKPSNPSDIKLQGRDFVLMVKYDGVEWAKRYNNKAVKKTLTIPAWLNDLADKNNINYSQTLQDALIKKLGI</sequence>
<organism evidence="2 3">
    <name type="scientific">Clostridium innocuum</name>
    <dbReference type="NCBI Taxonomy" id="1522"/>
    <lineage>
        <taxon>Bacteria</taxon>
        <taxon>Bacillati</taxon>
        <taxon>Bacillota</taxon>
        <taxon>Clostridia</taxon>
        <taxon>Eubacteriales</taxon>
        <taxon>Clostridiaceae</taxon>
        <taxon>Clostridium</taxon>
    </lineage>
</organism>
<name>A0A099IAW5_CLOIN</name>
<dbReference type="PANTHER" id="PTHR34504:SF4">
    <property type="entry name" value="ANTITOXIN HICB"/>
    <property type="match status" value="1"/>
</dbReference>
<protein>
    <submittedName>
        <fullName evidence="2">Antitoxin HicB</fullName>
    </submittedName>
</protein>
<evidence type="ECO:0000313" key="2">
    <source>
        <dbReference type="EMBL" id="KGJ54063.1"/>
    </source>
</evidence>
<proteinExistence type="predicted"/>
<gene>
    <name evidence="2" type="ORF">CIAN88_05835</name>
</gene>
<dbReference type="EMBL" id="JQIF01000023">
    <property type="protein sequence ID" value="KGJ54063.1"/>
    <property type="molecule type" value="Genomic_DNA"/>
</dbReference>
<dbReference type="AlphaFoldDB" id="A0A099IAW5"/>
<dbReference type="RefSeq" id="WP_044904601.1">
    <property type="nucleotide sequence ID" value="NZ_JAJFED010000058.1"/>
</dbReference>
<dbReference type="Pfam" id="PF15919">
    <property type="entry name" value="HicB_lk_antitox"/>
    <property type="match status" value="1"/>
</dbReference>
<reference evidence="2 3" key="1">
    <citation type="submission" date="2014-08" db="EMBL/GenBank/DDBJ databases">
        <title>Clostridium innocuum, an unnegligible vancomycin-resistant pathogen causing extra-intestinal infections.</title>
        <authorList>
            <person name="Feng Y."/>
            <person name="Chiu C.-H."/>
        </authorList>
    </citation>
    <scope>NUCLEOTIDE SEQUENCE [LARGE SCALE GENOMIC DNA]</scope>
    <source>
        <strain evidence="2 3">AN88</strain>
    </source>
</reference>
<evidence type="ECO:0000313" key="3">
    <source>
        <dbReference type="Proteomes" id="UP000030008"/>
    </source>
</evidence>
<dbReference type="InterPro" id="IPR035069">
    <property type="entry name" value="TTHA1013/TTHA0281-like"/>
</dbReference>
<dbReference type="PANTHER" id="PTHR34504">
    <property type="entry name" value="ANTITOXIN HICB"/>
    <property type="match status" value="1"/>
</dbReference>
<dbReference type="Proteomes" id="UP000030008">
    <property type="component" value="Unassembled WGS sequence"/>
</dbReference>
<dbReference type="Gene3D" id="3.30.160.250">
    <property type="match status" value="1"/>
</dbReference>